<reference evidence="1 2" key="1">
    <citation type="submission" date="2018-06" db="EMBL/GenBank/DDBJ databases">
        <authorList>
            <consortium name="Pathogen Informatics"/>
            <person name="Doyle S."/>
        </authorList>
    </citation>
    <scope>NUCLEOTIDE SEQUENCE [LARGE SCALE GENOMIC DNA]</scope>
    <source>
        <strain evidence="1 2">NCTC13043</strain>
    </source>
</reference>
<gene>
    <name evidence="1" type="ORF">NCTC13043_02001</name>
</gene>
<accession>A0A379G9F1</accession>
<organism evidence="1 2">
    <name type="scientific">Prevotella pallens</name>
    <dbReference type="NCBI Taxonomy" id="60133"/>
    <lineage>
        <taxon>Bacteria</taxon>
        <taxon>Pseudomonadati</taxon>
        <taxon>Bacteroidota</taxon>
        <taxon>Bacteroidia</taxon>
        <taxon>Bacteroidales</taxon>
        <taxon>Prevotellaceae</taxon>
        <taxon>Prevotella</taxon>
    </lineage>
</organism>
<dbReference type="OrthoDB" id="9884177at2"/>
<dbReference type="EMBL" id="UGTP01000002">
    <property type="protein sequence ID" value="SUC37512.1"/>
    <property type="molecule type" value="Genomic_DNA"/>
</dbReference>
<evidence type="ECO:0000313" key="1">
    <source>
        <dbReference type="EMBL" id="SUC37512.1"/>
    </source>
</evidence>
<evidence type="ECO:0008006" key="3">
    <source>
        <dbReference type="Google" id="ProtNLM"/>
    </source>
</evidence>
<dbReference type="AlphaFoldDB" id="A0A379G9F1"/>
<protein>
    <recommendedName>
        <fullName evidence="3">50S ribosomal protein L29</fullName>
    </recommendedName>
</protein>
<name>A0A379G9F1_9BACT</name>
<proteinExistence type="predicted"/>
<dbReference type="GeneID" id="78571641"/>
<sequence length="60" mass="7011">MRYIKESNAKLIEEVLEARISQLKEQPAPSLRLQNKIRLLKIALKELQTKKIVKNGRVKN</sequence>
<evidence type="ECO:0000313" key="2">
    <source>
        <dbReference type="Proteomes" id="UP000254235"/>
    </source>
</evidence>
<dbReference type="RefSeq" id="WP_115083953.1">
    <property type="nucleotide sequence ID" value="NZ_UGTP01000002.1"/>
</dbReference>
<dbReference type="Proteomes" id="UP000254235">
    <property type="component" value="Unassembled WGS sequence"/>
</dbReference>